<dbReference type="AlphaFoldDB" id="A0A1J5PM46"/>
<gene>
    <name evidence="2" type="ORF">GALL_520770</name>
</gene>
<comment type="caution">
    <text evidence="2">The sequence shown here is derived from an EMBL/GenBank/DDBJ whole genome shotgun (WGS) entry which is preliminary data.</text>
</comment>
<organism evidence="2">
    <name type="scientific">mine drainage metagenome</name>
    <dbReference type="NCBI Taxonomy" id="410659"/>
    <lineage>
        <taxon>unclassified sequences</taxon>
        <taxon>metagenomes</taxon>
        <taxon>ecological metagenomes</taxon>
    </lineage>
</organism>
<evidence type="ECO:0000313" key="2">
    <source>
        <dbReference type="EMBL" id="OIQ66355.1"/>
    </source>
</evidence>
<name>A0A1J5PM46_9ZZZZ</name>
<dbReference type="EMBL" id="MLJW01006665">
    <property type="protein sequence ID" value="OIQ66355.1"/>
    <property type="molecule type" value="Genomic_DNA"/>
</dbReference>
<evidence type="ECO:0000256" key="1">
    <source>
        <dbReference type="SAM" id="MobiDB-lite"/>
    </source>
</evidence>
<feature type="region of interest" description="Disordered" evidence="1">
    <location>
        <begin position="92"/>
        <end position="112"/>
    </location>
</feature>
<reference evidence="2" key="1">
    <citation type="submission" date="2016-10" db="EMBL/GenBank/DDBJ databases">
        <title>Sequence of Gallionella enrichment culture.</title>
        <authorList>
            <person name="Poehlein A."/>
            <person name="Muehling M."/>
            <person name="Daniel R."/>
        </authorList>
    </citation>
    <scope>NUCLEOTIDE SEQUENCE</scope>
</reference>
<proteinExistence type="predicted"/>
<protein>
    <submittedName>
        <fullName evidence="2">Uncharacterized protein</fullName>
    </submittedName>
</protein>
<accession>A0A1J5PM46</accession>
<sequence>MQINPVHQRTAKFALVTQHLVWRATAGFLRRTQITAGARIHGCDQLKPRRKFTAARRPRNRDRAALQWLAQSLKRSPGNFGQFVEKQNPVMGQRNFSWPGRRTAANQSHRTGGVMRVSCRALRPFVQRKPPAQTGHGGALQCLVGGHHGQQAGKTLRQHRLARTRRAHQQQTVPSGSGNLQCPFGTELAFDIGQIRVMRCQRHWHRLDAHPTRCGFSSRCVTLAEQEMLHNIEQMPGPVNLCTGHQSGFFGAIGWQNQLRYDLARMQGQTHGQRPTHRTQLTRE</sequence>